<keyword evidence="2" id="KW-1185">Reference proteome</keyword>
<comment type="caution">
    <text evidence="1">The sequence shown here is derived from an EMBL/GenBank/DDBJ whole genome shotgun (WGS) entry which is preliminary data.</text>
</comment>
<proteinExistence type="predicted"/>
<reference evidence="1" key="1">
    <citation type="submission" date="2021-05" db="EMBL/GenBank/DDBJ databases">
        <authorList>
            <person name="Pan Q."/>
            <person name="Jouanno E."/>
            <person name="Zahm M."/>
            <person name="Klopp C."/>
            <person name="Cabau C."/>
            <person name="Louis A."/>
            <person name="Berthelot C."/>
            <person name="Parey E."/>
            <person name="Roest Crollius H."/>
            <person name="Montfort J."/>
            <person name="Robinson-Rechavi M."/>
            <person name="Bouchez O."/>
            <person name="Lampietro C."/>
            <person name="Lopez Roques C."/>
            <person name="Donnadieu C."/>
            <person name="Postlethwait J."/>
            <person name="Bobe J."/>
            <person name="Dillon D."/>
            <person name="Chandos A."/>
            <person name="von Hippel F."/>
            <person name="Guiguen Y."/>
        </authorList>
    </citation>
    <scope>NUCLEOTIDE SEQUENCE</scope>
    <source>
        <strain evidence="1">YG-Jan2019</strain>
    </source>
</reference>
<organism evidence="1 2">
    <name type="scientific">Dallia pectoralis</name>
    <name type="common">Alaska blackfish</name>
    <dbReference type="NCBI Taxonomy" id="75939"/>
    <lineage>
        <taxon>Eukaryota</taxon>
        <taxon>Metazoa</taxon>
        <taxon>Chordata</taxon>
        <taxon>Craniata</taxon>
        <taxon>Vertebrata</taxon>
        <taxon>Euteleostomi</taxon>
        <taxon>Actinopterygii</taxon>
        <taxon>Neopterygii</taxon>
        <taxon>Teleostei</taxon>
        <taxon>Protacanthopterygii</taxon>
        <taxon>Esociformes</taxon>
        <taxon>Umbridae</taxon>
        <taxon>Dallia</taxon>
    </lineage>
</organism>
<evidence type="ECO:0000313" key="1">
    <source>
        <dbReference type="EMBL" id="KAJ8006868.1"/>
    </source>
</evidence>
<evidence type="ECO:0000313" key="2">
    <source>
        <dbReference type="Proteomes" id="UP001157502"/>
    </source>
</evidence>
<name>A0ACC2GT01_DALPE</name>
<dbReference type="Proteomes" id="UP001157502">
    <property type="component" value="Chromosome 9"/>
</dbReference>
<gene>
    <name evidence="1" type="ORF">DPEC_G00111680</name>
</gene>
<sequence>MAARGAERGMLKRRLVLVEASLSGAGEGEHTHTRMQTRKDGPALVRLGIISLFFLYSSPPFHLLAASEPSDQPIRQCNVTRSALRAPGLVMLGSLRHGVRVSERKRLRARLYIRANAGGRACVCGGTFPRVRPWRCMLLG</sequence>
<protein>
    <submittedName>
        <fullName evidence="1">Uncharacterized protein</fullName>
    </submittedName>
</protein>
<accession>A0ACC2GT01</accession>
<dbReference type="EMBL" id="CM055736">
    <property type="protein sequence ID" value="KAJ8006868.1"/>
    <property type="molecule type" value="Genomic_DNA"/>
</dbReference>